<accession>B7K9X3</accession>
<feature type="transmembrane region" description="Helical" evidence="3">
    <location>
        <begin position="158"/>
        <end position="178"/>
    </location>
</feature>
<feature type="domain" description="EF-hand" evidence="4">
    <location>
        <begin position="764"/>
        <end position="799"/>
    </location>
</feature>
<feature type="transmembrane region" description="Helical" evidence="3">
    <location>
        <begin position="391"/>
        <end position="409"/>
    </location>
</feature>
<dbReference type="Proteomes" id="UP000002384">
    <property type="component" value="Chromosome"/>
</dbReference>
<keyword evidence="3" id="KW-0472">Membrane</keyword>
<evidence type="ECO:0000313" key="6">
    <source>
        <dbReference type="Proteomes" id="UP000002384"/>
    </source>
</evidence>
<dbReference type="eggNOG" id="COG5126">
    <property type="taxonomic scope" value="Bacteria"/>
</dbReference>
<dbReference type="Pfam" id="PF13499">
    <property type="entry name" value="EF-hand_7"/>
    <property type="match status" value="1"/>
</dbReference>
<keyword evidence="6" id="KW-1185">Reference proteome</keyword>
<dbReference type="PROSITE" id="PS50222">
    <property type="entry name" value="EF_HAND_2"/>
    <property type="match status" value="3"/>
</dbReference>
<feature type="transmembrane region" description="Helical" evidence="3">
    <location>
        <begin position="319"/>
        <end position="337"/>
    </location>
</feature>
<feature type="domain" description="EF-hand" evidence="4">
    <location>
        <begin position="655"/>
        <end position="690"/>
    </location>
</feature>
<gene>
    <name evidence="5" type="ordered locus">PCC7424_2925</name>
</gene>
<feature type="transmembrane region" description="Helical" evidence="3">
    <location>
        <begin position="64"/>
        <end position="85"/>
    </location>
</feature>
<dbReference type="CDD" id="cd00051">
    <property type="entry name" value="EFh"/>
    <property type="match status" value="1"/>
</dbReference>
<keyword evidence="1" id="KW-0677">Repeat</keyword>
<proteinExistence type="predicted"/>
<organism evidence="5 6">
    <name type="scientific">Gloeothece citriformis (strain PCC 7424)</name>
    <name type="common">Cyanothece sp. (strain PCC 7424)</name>
    <dbReference type="NCBI Taxonomy" id="65393"/>
    <lineage>
        <taxon>Bacteria</taxon>
        <taxon>Bacillati</taxon>
        <taxon>Cyanobacteriota</taxon>
        <taxon>Cyanophyceae</taxon>
        <taxon>Oscillatoriophycideae</taxon>
        <taxon>Chroococcales</taxon>
        <taxon>Aphanothecaceae</taxon>
        <taxon>Gloeothece</taxon>
        <taxon>Gloeothece citriformis</taxon>
    </lineage>
</organism>
<evidence type="ECO:0000256" key="3">
    <source>
        <dbReference type="SAM" id="Phobius"/>
    </source>
</evidence>
<dbReference type="PANTHER" id="PTHR23050">
    <property type="entry name" value="CALCIUM BINDING PROTEIN"/>
    <property type="match status" value="1"/>
</dbReference>
<evidence type="ECO:0000256" key="1">
    <source>
        <dbReference type="ARBA" id="ARBA00022737"/>
    </source>
</evidence>
<dbReference type="InterPro" id="IPR050145">
    <property type="entry name" value="Centrin_CML-like"/>
</dbReference>
<dbReference type="InterPro" id="IPR011992">
    <property type="entry name" value="EF-hand-dom_pair"/>
</dbReference>
<feature type="transmembrane region" description="Helical" evidence="3">
    <location>
        <begin position="261"/>
        <end position="279"/>
    </location>
</feature>
<dbReference type="STRING" id="65393.PCC7424_2925"/>
<dbReference type="SUPFAM" id="SSF47473">
    <property type="entry name" value="EF-hand"/>
    <property type="match status" value="1"/>
</dbReference>
<dbReference type="InterPro" id="IPR018247">
    <property type="entry name" value="EF_Hand_1_Ca_BS"/>
</dbReference>
<feature type="transmembrane region" description="Helical" evidence="3">
    <location>
        <begin position="364"/>
        <end position="385"/>
    </location>
</feature>
<feature type="domain" description="EF-hand" evidence="4">
    <location>
        <begin position="728"/>
        <end position="763"/>
    </location>
</feature>
<keyword evidence="3" id="KW-1133">Transmembrane helix</keyword>
<keyword evidence="3" id="KW-0812">Transmembrane</keyword>
<dbReference type="KEGG" id="cyc:PCC7424_2925"/>
<dbReference type="SMART" id="SM00054">
    <property type="entry name" value="EFh"/>
    <property type="match status" value="3"/>
</dbReference>
<keyword evidence="2" id="KW-0106">Calcium</keyword>
<dbReference type="PROSITE" id="PS00018">
    <property type="entry name" value="EF_HAND_1"/>
    <property type="match status" value="3"/>
</dbReference>
<dbReference type="InterPro" id="IPR002048">
    <property type="entry name" value="EF_hand_dom"/>
</dbReference>
<sequence length="802" mass="92887">MHRFRWVVSCGWLILIASLFYDPISPWLTEPSNTMSPFRMDPTVCVKVQGSCMKEIPYAMGGPIFWGMIVPSGILLLMLFGHDLWRRICPLSFMSQIPRALKWQRQRKKTDVKTGKVRYEIVKVDKNSWLGRNSLYVQLVLFYIGISVRILFVNSDRLALGLFLIFTILSAIGVNYLYGGKSWCQYFCPMSPVEEVFTRPRALLNSTAHENDNQKITQSMCRTTNPEGKEISACIACKSSCIDIDAERSYWENLTAPKQQWLYYSYVGLTIGYFIYPFLYAGNWDYYFSGAWSHQETQLQTLLSPGFYIFDTPIPIPKLVAVPLTIGLCGLIAYYLGRKIEKRYKAYLFRHHKLVNTELVRHRMFTLCTFLMFNFFFIFGGRNYILLLPVQVQYTFIVAMAVISSLWLYRTWPRNPHLYQRESLANRLRKQLSRLSLDLASFLDGRSVDDLHADEVYVLAKILPDFDRKKRLQAYKGVLKEAVTEGYVDTSSSFSVLEQMRLELNITDEEHQKIVTELKTESPNLFDNAKPKTHEDWLRQEGYREAFLNTILESFKHHPNQGLMLELFDVMTGKKPFESFNNLLSQLPKEETKTIESIRAEYGISYQEEQHLLRHTAPSQFWQTVAYTLSIREYLEAVAQGRIPFAGNTDGMNYEQMSFCQNTFKKLDKDGNNCLSAEEFSTLLAAVGRPYALQQVQELMTLITGRSHTEGISFEEFTILLQSNLTNNSEQILLERFHLFDTDDSGYISFDELRNCIRNIEPNIPDAAIEEMLKMADLSGDQQISFEEFSELFHKLSRTSVS</sequence>
<dbReference type="Gene3D" id="1.10.238.10">
    <property type="entry name" value="EF-hand"/>
    <property type="match status" value="1"/>
</dbReference>
<evidence type="ECO:0000313" key="5">
    <source>
        <dbReference type="EMBL" id="ACK71329.1"/>
    </source>
</evidence>
<dbReference type="FunFam" id="1.10.238.10:FF:000001">
    <property type="entry name" value="Calmodulin 1"/>
    <property type="match status" value="1"/>
</dbReference>
<reference evidence="6" key="1">
    <citation type="journal article" date="2011" name="MBio">
        <title>Novel metabolic attributes of the genus Cyanothece, comprising a group of unicellular nitrogen-fixing Cyanobacteria.</title>
        <authorList>
            <person name="Bandyopadhyay A."/>
            <person name="Elvitigala T."/>
            <person name="Welsh E."/>
            <person name="Stockel J."/>
            <person name="Liberton M."/>
            <person name="Min H."/>
            <person name="Sherman L.A."/>
            <person name="Pakrasi H.B."/>
        </authorList>
    </citation>
    <scope>NUCLEOTIDE SEQUENCE [LARGE SCALE GENOMIC DNA]</scope>
    <source>
        <strain evidence="6">PCC 7424</strain>
    </source>
</reference>
<protein>
    <submittedName>
        <fullName evidence="5">Putative signal transduction protein with EFhand domain</fullName>
    </submittedName>
</protein>
<dbReference type="GO" id="GO:0005509">
    <property type="term" value="F:calcium ion binding"/>
    <property type="evidence" value="ECO:0007669"/>
    <property type="project" value="InterPro"/>
</dbReference>
<dbReference type="EMBL" id="CP001291">
    <property type="protein sequence ID" value="ACK71329.1"/>
    <property type="molecule type" value="Genomic_DNA"/>
</dbReference>
<dbReference type="HOGENOM" id="CLU_013718_0_0_3"/>
<name>B7K9X3_GLOC7</name>
<dbReference type="eggNOG" id="COG0348">
    <property type="taxonomic scope" value="Bacteria"/>
</dbReference>
<evidence type="ECO:0000259" key="4">
    <source>
        <dbReference type="PROSITE" id="PS50222"/>
    </source>
</evidence>
<dbReference type="Pfam" id="PF13202">
    <property type="entry name" value="EF-hand_5"/>
    <property type="match status" value="1"/>
</dbReference>
<dbReference type="AlphaFoldDB" id="B7K9X3"/>
<evidence type="ECO:0000256" key="2">
    <source>
        <dbReference type="ARBA" id="ARBA00022837"/>
    </source>
</evidence>
<feature type="transmembrane region" description="Helical" evidence="3">
    <location>
        <begin position="135"/>
        <end position="152"/>
    </location>
</feature>